<keyword evidence="1 2" id="KW-0238">DNA-binding</keyword>
<proteinExistence type="predicted"/>
<dbReference type="PRINTS" id="PR00455">
    <property type="entry name" value="HTHTETR"/>
</dbReference>
<feature type="DNA-binding region" description="H-T-H motif" evidence="2">
    <location>
        <begin position="43"/>
        <end position="62"/>
    </location>
</feature>
<dbReference type="InterPro" id="IPR023772">
    <property type="entry name" value="DNA-bd_HTH_TetR-type_CS"/>
</dbReference>
<organism evidence="5">
    <name type="scientific">Intestinibacter bartlettii</name>
    <dbReference type="NCBI Taxonomy" id="261299"/>
    <lineage>
        <taxon>Bacteria</taxon>
        <taxon>Bacillati</taxon>
        <taxon>Bacillota</taxon>
        <taxon>Clostridia</taxon>
        <taxon>Peptostreptococcales</taxon>
        <taxon>Peptostreptococcaceae</taxon>
        <taxon>Intestinibacter</taxon>
    </lineage>
</organism>
<dbReference type="GeneID" id="89566008"/>
<keyword evidence="6" id="KW-1185">Reference proteome</keyword>
<dbReference type="GO" id="GO:0003677">
    <property type="term" value="F:DNA binding"/>
    <property type="evidence" value="ECO:0007669"/>
    <property type="project" value="UniProtKB-UniRule"/>
</dbReference>
<dbReference type="Pfam" id="PF00440">
    <property type="entry name" value="TetR_N"/>
    <property type="match status" value="1"/>
</dbReference>
<evidence type="ECO:0000256" key="1">
    <source>
        <dbReference type="ARBA" id="ARBA00023125"/>
    </source>
</evidence>
<dbReference type="EMBL" id="CACRUE010000026">
    <property type="protein sequence ID" value="VYU11125.1"/>
    <property type="molecule type" value="Genomic_DNA"/>
</dbReference>
<evidence type="ECO:0000313" key="6">
    <source>
        <dbReference type="Proteomes" id="UP001299409"/>
    </source>
</evidence>
<dbReference type="InterPro" id="IPR009057">
    <property type="entry name" value="Homeodomain-like_sf"/>
</dbReference>
<dbReference type="EMBL" id="JAJBMB010000003">
    <property type="protein sequence ID" value="MCB5445403.1"/>
    <property type="molecule type" value="Genomic_DNA"/>
</dbReference>
<dbReference type="Gene3D" id="1.10.357.10">
    <property type="entry name" value="Tetracycline Repressor, domain 2"/>
    <property type="match status" value="1"/>
</dbReference>
<protein>
    <submittedName>
        <fullName evidence="5">Fatty acid metabolism regulator protein</fullName>
    </submittedName>
    <submittedName>
        <fullName evidence="4">TetR/AcrR family transcriptional regulator</fullName>
    </submittedName>
</protein>
<dbReference type="InterPro" id="IPR001647">
    <property type="entry name" value="HTH_TetR"/>
</dbReference>
<dbReference type="Proteomes" id="UP001299409">
    <property type="component" value="Unassembled WGS sequence"/>
</dbReference>
<dbReference type="PROSITE" id="PS50977">
    <property type="entry name" value="HTH_TETR_2"/>
    <property type="match status" value="1"/>
</dbReference>
<dbReference type="SUPFAM" id="SSF46689">
    <property type="entry name" value="Homeodomain-like"/>
    <property type="match status" value="1"/>
</dbReference>
<dbReference type="SUPFAM" id="SSF48498">
    <property type="entry name" value="Tetracyclin repressor-like, C-terminal domain"/>
    <property type="match status" value="1"/>
</dbReference>
<dbReference type="InterPro" id="IPR036271">
    <property type="entry name" value="Tet_transcr_reg_TetR-rel_C_sf"/>
</dbReference>
<dbReference type="PANTHER" id="PTHR43479">
    <property type="entry name" value="ACREF/ENVCD OPERON REPRESSOR-RELATED"/>
    <property type="match status" value="1"/>
</dbReference>
<evidence type="ECO:0000259" key="3">
    <source>
        <dbReference type="PROSITE" id="PS50977"/>
    </source>
</evidence>
<accession>A0A6N3C4X6</accession>
<dbReference type="PANTHER" id="PTHR43479:SF11">
    <property type="entry name" value="ACREF_ENVCD OPERON REPRESSOR-RELATED"/>
    <property type="match status" value="1"/>
</dbReference>
<name>A0A6N3C4X6_9FIRM</name>
<reference evidence="5" key="1">
    <citation type="submission" date="2019-11" db="EMBL/GenBank/DDBJ databases">
        <authorList>
            <person name="Feng L."/>
        </authorList>
    </citation>
    <scope>NUCLEOTIDE SEQUENCE</scope>
    <source>
        <strain evidence="5">IbartlettiiLFYP30</strain>
    </source>
</reference>
<dbReference type="RefSeq" id="WP_007286280.1">
    <property type="nucleotide sequence ID" value="NZ_BAABXU010000001.1"/>
</dbReference>
<gene>
    <name evidence="5" type="primary">fadR_2</name>
    <name evidence="5" type="ORF">IBLFYP30_01763</name>
    <name evidence="4" type="ORF">LIP50_04210</name>
</gene>
<dbReference type="InterPro" id="IPR050624">
    <property type="entry name" value="HTH-type_Tx_Regulator"/>
</dbReference>
<dbReference type="PROSITE" id="PS01081">
    <property type="entry name" value="HTH_TETR_1"/>
    <property type="match status" value="1"/>
</dbReference>
<dbReference type="AlphaFoldDB" id="A0A6N3C4X6"/>
<reference evidence="4 6" key="2">
    <citation type="submission" date="2021-10" db="EMBL/GenBank/DDBJ databases">
        <title>Collection of gut derived symbiotic bacterial strains cultured from healthy donors.</title>
        <authorList>
            <person name="Lin H."/>
            <person name="Littmann E."/>
            <person name="Claire K."/>
            <person name="Pamer E."/>
        </authorList>
    </citation>
    <scope>NUCLEOTIDE SEQUENCE [LARGE SCALE GENOMIC DNA]</scope>
    <source>
        <strain evidence="4 6">MSK.17.68</strain>
    </source>
</reference>
<feature type="domain" description="HTH tetR-type" evidence="3">
    <location>
        <begin position="20"/>
        <end position="80"/>
    </location>
</feature>
<sequence length="216" mass="25280">MQYSILDSYKKDILENKTMTTKCKRILETSIDLFAKNGYSNTSTSEIAKIAGVAEGTIFKHFGTKENLLLSSIMPFIFEYIIPEMLLDIDVEEIKDIYPDFKSFIHDIIYKRFSFMSENYKVAHILLAEVLYREELRIQIVESLKSTVFDNFDIILNYFKSENMIKNISNELIIRTILTNICGYVMLKYIFNPNGNYDDDKELKYIEELIVNAFSL</sequence>
<evidence type="ECO:0000313" key="4">
    <source>
        <dbReference type="EMBL" id="MCB5445403.1"/>
    </source>
</evidence>
<evidence type="ECO:0000313" key="5">
    <source>
        <dbReference type="EMBL" id="VYU11125.1"/>
    </source>
</evidence>
<evidence type="ECO:0000256" key="2">
    <source>
        <dbReference type="PROSITE-ProRule" id="PRU00335"/>
    </source>
</evidence>